<sequence>MCEQDRRTRIADAAIELVAEQGVRALTHLAVDARLELPRGSTSYYMRTRRALLEAAVTRLSVRARADFDAFAGSAPPPDVRAAADRIAVHLDRMLGARRADTIARYALVAEVAASTDLHEPLARAAFSRQLAVGLMTALEAPDPDTAGADLVSLCEGLVFDRVIGGRSLDAPEPGSPASIDQLSCAVETFLRGALLSNSPR</sequence>
<dbReference type="PROSITE" id="PS50977">
    <property type="entry name" value="HTH_TETR_2"/>
    <property type="match status" value="1"/>
</dbReference>
<proteinExistence type="predicted"/>
<dbReference type="Gene3D" id="1.10.357.10">
    <property type="entry name" value="Tetracycline Repressor, domain 2"/>
    <property type="match status" value="1"/>
</dbReference>
<feature type="domain" description="HTH tetR-type" evidence="3">
    <location>
        <begin position="4"/>
        <end position="64"/>
    </location>
</feature>
<dbReference type="RefSeq" id="WP_270952409.1">
    <property type="nucleotide sequence ID" value="NZ_JAQGLA010000066.1"/>
</dbReference>
<gene>
    <name evidence="4" type="ORF">OU415_28465</name>
</gene>
<comment type="caution">
    <text evidence="4">The sequence shown here is derived from an EMBL/GenBank/DDBJ whole genome shotgun (WGS) entry which is preliminary data.</text>
</comment>
<dbReference type="InterPro" id="IPR001647">
    <property type="entry name" value="HTH_TetR"/>
</dbReference>
<dbReference type="Proteomes" id="UP001210380">
    <property type="component" value="Unassembled WGS sequence"/>
</dbReference>
<keyword evidence="1 2" id="KW-0238">DNA-binding</keyword>
<dbReference type="InterPro" id="IPR041583">
    <property type="entry name" value="TetR_C_31"/>
</dbReference>
<reference evidence="4 5" key="1">
    <citation type="submission" date="2022-11" db="EMBL/GenBank/DDBJ databases">
        <title>Draft genome sequence of Saccharopolyspora sp. WRP15-2 isolated from rhizosphere soils of wild rice in Thailand.</title>
        <authorList>
            <person name="Duangmal K."/>
            <person name="Kammanee S."/>
            <person name="Muangham S."/>
        </authorList>
    </citation>
    <scope>NUCLEOTIDE SEQUENCE [LARGE SCALE GENOMIC DNA]</scope>
    <source>
        <strain evidence="4 5">WRP15-2</strain>
    </source>
</reference>
<evidence type="ECO:0000313" key="5">
    <source>
        <dbReference type="Proteomes" id="UP001210380"/>
    </source>
</evidence>
<dbReference type="EMBL" id="JAQGLA010000066">
    <property type="protein sequence ID" value="MDA3629394.1"/>
    <property type="molecule type" value="Genomic_DNA"/>
</dbReference>
<organism evidence="4 5">
    <name type="scientific">Saccharopolyspora oryzae</name>
    <dbReference type="NCBI Taxonomy" id="2997343"/>
    <lineage>
        <taxon>Bacteria</taxon>
        <taxon>Bacillati</taxon>
        <taxon>Actinomycetota</taxon>
        <taxon>Actinomycetes</taxon>
        <taxon>Pseudonocardiales</taxon>
        <taxon>Pseudonocardiaceae</taxon>
        <taxon>Saccharopolyspora</taxon>
    </lineage>
</organism>
<evidence type="ECO:0000259" key="3">
    <source>
        <dbReference type="PROSITE" id="PS50977"/>
    </source>
</evidence>
<evidence type="ECO:0000313" key="4">
    <source>
        <dbReference type="EMBL" id="MDA3629394.1"/>
    </source>
</evidence>
<evidence type="ECO:0000256" key="2">
    <source>
        <dbReference type="PROSITE-ProRule" id="PRU00335"/>
    </source>
</evidence>
<dbReference type="InterPro" id="IPR009057">
    <property type="entry name" value="Homeodomain-like_sf"/>
</dbReference>
<protein>
    <submittedName>
        <fullName evidence="4">TetR family transcriptional regulator</fullName>
    </submittedName>
</protein>
<accession>A0ABT4V7M9</accession>
<evidence type="ECO:0000256" key="1">
    <source>
        <dbReference type="ARBA" id="ARBA00023125"/>
    </source>
</evidence>
<dbReference type="Pfam" id="PF17940">
    <property type="entry name" value="TetR_C_31"/>
    <property type="match status" value="1"/>
</dbReference>
<feature type="DNA-binding region" description="H-T-H motif" evidence="2">
    <location>
        <begin position="27"/>
        <end position="46"/>
    </location>
</feature>
<name>A0ABT4V7M9_9PSEU</name>
<dbReference type="SUPFAM" id="SSF46689">
    <property type="entry name" value="Homeodomain-like"/>
    <property type="match status" value="1"/>
</dbReference>
<keyword evidence="5" id="KW-1185">Reference proteome</keyword>